<accession>A0A382Q4B6</accession>
<dbReference type="EMBL" id="UINC01111582">
    <property type="protein sequence ID" value="SVC79907.1"/>
    <property type="molecule type" value="Genomic_DNA"/>
</dbReference>
<dbReference type="AlphaFoldDB" id="A0A382Q4B6"/>
<organism evidence="1">
    <name type="scientific">marine metagenome</name>
    <dbReference type="NCBI Taxonomy" id="408172"/>
    <lineage>
        <taxon>unclassified sequences</taxon>
        <taxon>metagenomes</taxon>
        <taxon>ecological metagenomes</taxon>
    </lineage>
</organism>
<reference evidence="1" key="1">
    <citation type="submission" date="2018-05" db="EMBL/GenBank/DDBJ databases">
        <authorList>
            <person name="Lanie J.A."/>
            <person name="Ng W.-L."/>
            <person name="Kazmierczak K.M."/>
            <person name="Andrzejewski T.M."/>
            <person name="Davidsen T.M."/>
            <person name="Wayne K.J."/>
            <person name="Tettelin H."/>
            <person name="Glass J.I."/>
            <person name="Rusch D."/>
            <person name="Podicherti R."/>
            <person name="Tsui H.-C.T."/>
            <person name="Winkler M.E."/>
        </authorList>
    </citation>
    <scope>NUCLEOTIDE SEQUENCE</scope>
</reference>
<proteinExistence type="predicted"/>
<protein>
    <submittedName>
        <fullName evidence="1">Uncharacterized protein</fullName>
    </submittedName>
</protein>
<name>A0A382Q4B6_9ZZZZ</name>
<evidence type="ECO:0000313" key="1">
    <source>
        <dbReference type="EMBL" id="SVC79907.1"/>
    </source>
</evidence>
<sequence>MPPALTRLSADGSLASALEVFDTDGGMVVEGMVDGGVTDELLRATTT</sequence>
<gene>
    <name evidence="1" type="ORF">METZ01_LOCUS332761</name>
</gene>
<feature type="non-terminal residue" evidence="1">
    <location>
        <position position="47"/>
    </location>
</feature>